<reference evidence="1" key="1">
    <citation type="journal article" date="2020" name="Stud. Mycol.">
        <title>101 Dothideomycetes genomes: a test case for predicting lifestyles and emergence of pathogens.</title>
        <authorList>
            <person name="Haridas S."/>
            <person name="Albert R."/>
            <person name="Binder M."/>
            <person name="Bloem J."/>
            <person name="Labutti K."/>
            <person name="Salamov A."/>
            <person name="Andreopoulos B."/>
            <person name="Baker S."/>
            <person name="Barry K."/>
            <person name="Bills G."/>
            <person name="Bluhm B."/>
            <person name="Cannon C."/>
            <person name="Castanera R."/>
            <person name="Culley D."/>
            <person name="Daum C."/>
            <person name="Ezra D."/>
            <person name="Gonzalez J."/>
            <person name="Henrissat B."/>
            <person name="Kuo A."/>
            <person name="Liang C."/>
            <person name="Lipzen A."/>
            <person name="Lutzoni F."/>
            <person name="Magnuson J."/>
            <person name="Mondo S."/>
            <person name="Nolan M."/>
            <person name="Ohm R."/>
            <person name="Pangilinan J."/>
            <person name="Park H.-J."/>
            <person name="Ramirez L."/>
            <person name="Alfaro M."/>
            <person name="Sun H."/>
            <person name="Tritt A."/>
            <person name="Yoshinaga Y."/>
            <person name="Zwiers L.-H."/>
            <person name="Turgeon B."/>
            <person name="Goodwin S."/>
            <person name="Spatafora J."/>
            <person name="Crous P."/>
            <person name="Grigoriev I."/>
        </authorList>
    </citation>
    <scope>NUCLEOTIDE SEQUENCE</scope>
    <source>
        <strain evidence="1">CBS 279.74</strain>
    </source>
</reference>
<evidence type="ECO:0000313" key="2">
    <source>
        <dbReference type="Proteomes" id="UP000799428"/>
    </source>
</evidence>
<dbReference type="Proteomes" id="UP000799428">
    <property type="component" value="Unassembled WGS sequence"/>
</dbReference>
<sequence length="71" mass="7874">MAAYATETYSRLGFERVMEADDPSAILGGIGRSWLIERVSERQDGSVSLRALLRTNVGVDADFQGRQREVV</sequence>
<dbReference type="EMBL" id="MU005840">
    <property type="protein sequence ID" value="KAF2702418.1"/>
    <property type="molecule type" value="Genomic_DNA"/>
</dbReference>
<protein>
    <submittedName>
        <fullName evidence="1">Uncharacterized protein</fullName>
    </submittedName>
</protein>
<name>A0A6G1JPD6_9PLEO</name>
<proteinExistence type="predicted"/>
<accession>A0A6G1JPD6</accession>
<organism evidence="1 2">
    <name type="scientific">Pleomassaria siparia CBS 279.74</name>
    <dbReference type="NCBI Taxonomy" id="1314801"/>
    <lineage>
        <taxon>Eukaryota</taxon>
        <taxon>Fungi</taxon>
        <taxon>Dikarya</taxon>
        <taxon>Ascomycota</taxon>
        <taxon>Pezizomycotina</taxon>
        <taxon>Dothideomycetes</taxon>
        <taxon>Pleosporomycetidae</taxon>
        <taxon>Pleosporales</taxon>
        <taxon>Pleomassariaceae</taxon>
        <taxon>Pleomassaria</taxon>
    </lineage>
</organism>
<dbReference type="OrthoDB" id="2608216at2759"/>
<evidence type="ECO:0000313" key="1">
    <source>
        <dbReference type="EMBL" id="KAF2702418.1"/>
    </source>
</evidence>
<dbReference type="AlphaFoldDB" id="A0A6G1JPD6"/>
<keyword evidence="2" id="KW-1185">Reference proteome</keyword>
<gene>
    <name evidence="1" type="ORF">K504DRAFT_509036</name>
</gene>